<dbReference type="InterPro" id="IPR023296">
    <property type="entry name" value="Glyco_hydro_beta-prop_sf"/>
</dbReference>
<gene>
    <name evidence="1" type="ORF">HGA15_18775</name>
</gene>
<dbReference type="SUPFAM" id="SSF75005">
    <property type="entry name" value="Arabinanase/levansucrase/invertase"/>
    <property type="match status" value="1"/>
</dbReference>
<proteinExistence type="predicted"/>
<dbReference type="Gene3D" id="2.115.10.20">
    <property type="entry name" value="Glycosyl hydrolase domain, family 43"/>
    <property type="match status" value="1"/>
</dbReference>
<keyword evidence="2" id="KW-1185">Reference proteome</keyword>
<evidence type="ECO:0000313" key="2">
    <source>
        <dbReference type="Proteomes" id="UP000570678"/>
    </source>
</evidence>
<name>A0A846YMJ2_9NOCA</name>
<accession>A0A846YMJ2</accession>
<dbReference type="EMBL" id="JAAXOT010000009">
    <property type="protein sequence ID" value="NKY58149.1"/>
    <property type="molecule type" value="Genomic_DNA"/>
</dbReference>
<protein>
    <submittedName>
        <fullName evidence="1">Uncharacterized protein</fullName>
    </submittedName>
</protein>
<comment type="caution">
    <text evidence="1">The sequence shown here is derived from an EMBL/GenBank/DDBJ whole genome shotgun (WGS) entry which is preliminary data.</text>
</comment>
<dbReference type="Proteomes" id="UP000570678">
    <property type="component" value="Unassembled WGS sequence"/>
</dbReference>
<reference evidence="1 2" key="1">
    <citation type="submission" date="2020-04" db="EMBL/GenBank/DDBJ databases">
        <title>MicrobeNet Type strains.</title>
        <authorList>
            <person name="Nicholson A.C."/>
        </authorList>
    </citation>
    <scope>NUCLEOTIDE SEQUENCE [LARGE SCALE GENOMIC DNA]</scope>
    <source>
        <strain evidence="1 2">JCM 3332</strain>
    </source>
</reference>
<dbReference type="RefSeq" id="WP_157117020.1">
    <property type="nucleotide sequence ID" value="NZ_JAAXOT010000009.1"/>
</dbReference>
<sequence length="357" mass="40398">MAPRNSDEAAEPAAWSLVETRKLFDMLDSPRPGHGLLGVSDPDIHYLDGRWCMFVGAMNSRFQVRLYEARLPEGADITDDHWQFVVDSRDQAIALGPAERGAWDSAGMHSPTYVRGTADDRTVERIYYAGQLTRAMSGKRSRYAIGYLQRSADGQWLRHPEPILYGDDTRPSAMEPFVLWTGEQWRMWYLACVGEVGRGELPDYEMRYTTSEDGTNWTPPERFGNTVEGFFNNTVAVRDTGSWMITARGTNLHGTDPYPSQGLWLAHTTGIPGDRASWQPFERLLDTDTAAEPWYAAGICGPACVFDGDDTMHIFATGTHSPLSWHRAVFQQFRRRLPIVPAPFYLATARFTFRRSR</sequence>
<organism evidence="1 2">
    <name type="scientific">Nocardia flavorosea</name>
    <dbReference type="NCBI Taxonomy" id="53429"/>
    <lineage>
        <taxon>Bacteria</taxon>
        <taxon>Bacillati</taxon>
        <taxon>Actinomycetota</taxon>
        <taxon>Actinomycetes</taxon>
        <taxon>Mycobacteriales</taxon>
        <taxon>Nocardiaceae</taxon>
        <taxon>Nocardia</taxon>
    </lineage>
</organism>
<dbReference type="AlphaFoldDB" id="A0A846YMJ2"/>
<evidence type="ECO:0000313" key="1">
    <source>
        <dbReference type="EMBL" id="NKY58149.1"/>
    </source>
</evidence>